<dbReference type="PROSITE" id="PS50850">
    <property type="entry name" value="MFS"/>
    <property type="match status" value="1"/>
</dbReference>
<dbReference type="PANTHER" id="PTHR43124:SF10">
    <property type="entry name" value="PURINE EFFLUX PUMP PBUE"/>
    <property type="match status" value="1"/>
</dbReference>
<evidence type="ECO:0000259" key="7">
    <source>
        <dbReference type="PROSITE" id="PS50850"/>
    </source>
</evidence>
<dbReference type="Pfam" id="PF07690">
    <property type="entry name" value="MFS_1"/>
    <property type="match status" value="1"/>
</dbReference>
<feature type="transmembrane region" description="Helical" evidence="6">
    <location>
        <begin position="70"/>
        <end position="93"/>
    </location>
</feature>
<feature type="transmembrane region" description="Helical" evidence="6">
    <location>
        <begin position="359"/>
        <end position="380"/>
    </location>
</feature>
<feature type="transmembrane region" description="Helical" evidence="6">
    <location>
        <begin position="160"/>
        <end position="179"/>
    </location>
</feature>
<dbReference type="Proteomes" id="UP000550508">
    <property type="component" value="Unassembled WGS sequence"/>
</dbReference>
<comment type="caution">
    <text evidence="8">The sequence shown here is derived from an EMBL/GenBank/DDBJ whole genome shotgun (WGS) entry which is preliminary data.</text>
</comment>
<evidence type="ECO:0000256" key="2">
    <source>
        <dbReference type="ARBA" id="ARBA00022475"/>
    </source>
</evidence>
<dbReference type="GO" id="GO:0022857">
    <property type="term" value="F:transmembrane transporter activity"/>
    <property type="evidence" value="ECO:0007669"/>
    <property type="project" value="InterPro"/>
</dbReference>
<evidence type="ECO:0000256" key="5">
    <source>
        <dbReference type="ARBA" id="ARBA00023136"/>
    </source>
</evidence>
<dbReference type="InterPro" id="IPR020846">
    <property type="entry name" value="MFS_dom"/>
</dbReference>
<dbReference type="EMBL" id="JABUMX010000001">
    <property type="protein sequence ID" value="NTS30929.1"/>
    <property type="molecule type" value="Genomic_DNA"/>
</dbReference>
<feature type="transmembrane region" description="Helical" evidence="6">
    <location>
        <begin position="131"/>
        <end position="154"/>
    </location>
</feature>
<dbReference type="AlphaFoldDB" id="A0A849VQB9"/>
<sequence>MDIRLFGLALGAFAIGIEAFVAASLLPQIAGDTGVTLVQAGYLVVAYAFAYAIGAPVVAALTGSLDRRTILAGSATVFVVGALCAAVSPTYLLLLLARLLIAVTAGLYAATAQATAVAISEAHHRARAVAAVVGGTTLAVAFGAPLGAAISAFAGWRGTYAFIALIGLIAAVVVWSLLPRGLYADRLTLSQRLSVIRHPGLVPALLTTLLYMTGAFAVYTYIAAIAVDGVGLGKSMLPVVLLSFGIGAAIGNFLGGQLADRLGATRTVVAASVLNAMVLATVSWIMQLPHEIAGPVLIAHMFVWGVIAWMFPPAQASRILTIAPESAPLALSLNFSALYLGVAFGSMIGGQILSHVGLIHLGWLGALFPVLGLAVLRFAGATSRKEKLSMARFG</sequence>
<feature type="transmembrane region" description="Helical" evidence="6">
    <location>
        <begin position="200"/>
        <end position="224"/>
    </location>
</feature>
<feature type="domain" description="Major facilitator superfamily (MFS) profile" evidence="7">
    <location>
        <begin position="4"/>
        <end position="384"/>
    </location>
</feature>
<protein>
    <submittedName>
        <fullName evidence="8">MFS transporter</fullName>
    </submittedName>
</protein>
<dbReference type="InterPro" id="IPR011701">
    <property type="entry name" value="MFS"/>
</dbReference>
<feature type="transmembrane region" description="Helical" evidence="6">
    <location>
        <begin position="292"/>
        <end position="311"/>
    </location>
</feature>
<dbReference type="GO" id="GO:0005886">
    <property type="term" value="C:plasma membrane"/>
    <property type="evidence" value="ECO:0007669"/>
    <property type="project" value="UniProtKB-SubCell"/>
</dbReference>
<evidence type="ECO:0000256" key="1">
    <source>
        <dbReference type="ARBA" id="ARBA00004651"/>
    </source>
</evidence>
<feature type="transmembrane region" description="Helical" evidence="6">
    <location>
        <begin position="236"/>
        <end position="255"/>
    </location>
</feature>
<keyword evidence="4 6" id="KW-1133">Transmembrane helix</keyword>
<proteinExistence type="predicted"/>
<keyword evidence="3 6" id="KW-0812">Transmembrane</keyword>
<dbReference type="SUPFAM" id="SSF103473">
    <property type="entry name" value="MFS general substrate transporter"/>
    <property type="match status" value="1"/>
</dbReference>
<keyword evidence="9" id="KW-1185">Reference proteome</keyword>
<evidence type="ECO:0000313" key="8">
    <source>
        <dbReference type="EMBL" id="NTS30929.1"/>
    </source>
</evidence>
<dbReference type="RefSeq" id="WP_174207825.1">
    <property type="nucleotide sequence ID" value="NZ_JABUMX010000001.1"/>
</dbReference>
<feature type="transmembrane region" description="Helical" evidence="6">
    <location>
        <begin position="39"/>
        <end position="63"/>
    </location>
</feature>
<evidence type="ECO:0000256" key="6">
    <source>
        <dbReference type="SAM" id="Phobius"/>
    </source>
</evidence>
<comment type="subcellular location">
    <subcellularLocation>
        <location evidence="1">Cell membrane</location>
        <topology evidence="1">Multi-pass membrane protein</topology>
    </subcellularLocation>
</comment>
<dbReference type="InterPro" id="IPR050189">
    <property type="entry name" value="MFS_Efflux_Transporters"/>
</dbReference>
<keyword evidence="2" id="KW-1003">Cell membrane</keyword>
<accession>A0A849VQB9</accession>
<evidence type="ECO:0000256" key="4">
    <source>
        <dbReference type="ARBA" id="ARBA00022989"/>
    </source>
</evidence>
<dbReference type="Gene3D" id="1.20.1250.20">
    <property type="entry name" value="MFS general substrate transporter like domains"/>
    <property type="match status" value="1"/>
</dbReference>
<feature type="transmembrane region" description="Helical" evidence="6">
    <location>
        <begin position="99"/>
        <end position="119"/>
    </location>
</feature>
<name>A0A849VQB9_9HYPH</name>
<dbReference type="PANTHER" id="PTHR43124">
    <property type="entry name" value="PURINE EFFLUX PUMP PBUE"/>
    <property type="match status" value="1"/>
</dbReference>
<organism evidence="8 9">
    <name type="scientific">Phyllobacterium pellucidum</name>
    <dbReference type="NCBI Taxonomy" id="2740464"/>
    <lineage>
        <taxon>Bacteria</taxon>
        <taxon>Pseudomonadati</taxon>
        <taxon>Pseudomonadota</taxon>
        <taxon>Alphaproteobacteria</taxon>
        <taxon>Hyphomicrobiales</taxon>
        <taxon>Phyllobacteriaceae</taxon>
        <taxon>Phyllobacterium</taxon>
    </lineage>
</organism>
<gene>
    <name evidence="8" type="ORF">HQ945_06660</name>
</gene>
<keyword evidence="5 6" id="KW-0472">Membrane</keyword>
<evidence type="ECO:0000256" key="3">
    <source>
        <dbReference type="ARBA" id="ARBA00022692"/>
    </source>
</evidence>
<dbReference type="InterPro" id="IPR036259">
    <property type="entry name" value="MFS_trans_sf"/>
</dbReference>
<feature type="transmembrane region" description="Helical" evidence="6">
    <location>
        <begin position="267"/>
        <end position="286"/>
    </location>
</feature>
<reference evidence="8 9" key="1">
    <citation type="submission" date="2020-05" db="EMBL/GenBank/DDBJ databases">
        <authorList>
            <person name="Kim M.K."/>
        </authorList>
    </citation>
    <scope>NUCLEOTIDE SEQUENCE [LARGE SCALE GENOMIC DNA]</scope>
    <source>
        <strain evidence="8 9">BT25</strain>
    </source>
</reference>
<feature type="transmembrane region" description="Helical" evidence="6">
    <location>
        <begin position="331"/>
        <end position="353"/>
    </location>
</feature>
<evidence type="ECO:0000313" key="9">
    <source>
        <dbReference type="Proteomes" id="UP000550508"/>
    </source>
</evidence>
<dbReference type="CDD" id="cd17324">
    <property type="entry name" value="MFS_NepI_like"/>
    <property type="match status" value="1"/>
</dbReference>